<dbReference type="PANTHER" id="PTHR38011">
    <property type="entry name" value="DIHYDROFOLATE REDUCTASE FAMILY PROTEIN (AFU_ORTHOLOGUE AFUA_8G06820)"/>
    <property type="match status" value="1"/>
</dbReference>
<keyword evidence="2" id="KW-0521">NADP</keyword>
<comment type="pathway">
    <text evidence="1">Cofactor biosynthesis; riboflavin biosynthesis.</text>
</comment>
<dbReference type="PANTHER" id="PTHR38011:SF7">
    <property type="entry name" value="2,5-DIAMINO-6-RIBOSYLAMINO-4(3H)-PYRIMIDINONE 5'-PHOSPHATE REDUCTASE"/>
    <property type="match status" value="1"/>
</dbReference>
<evidence type="ECO:0000256" key="3">
    <source>
        <dbReference type="ARBA" id="ARBA00023002"/>
    </source>
</evidence>
<name>A0A224B5B6_STAAU</name>
<feature type="domain" description="Bacterial bifunctional deaminase-reductase C-terminal" evidence="4">
    <location>
        <begin position="15"/>
        <end position="125"/>
    </location>
</feature>
<evidence type="ECO:0000256" key="2">
    <source>
        <dbReference type="ARBA" id="ARBA00022857"/>
    </source>
</evidence>
<accession>A0A224B5B6</accession>
<proteinExistence type="predicted"/>
<dbReference type="GO" id="GO:0008703">
    <property type="term" value="F:5-amino-6-(5-phosphoribosylamino)uracil reductase activity"/>
    <property type="evidence" value="ECO:0007669"/>
    <property type="project" value="InterPro"/>
</dbReference>
<dbReference type="AlphaFoldDB" id="A0A224B5B6"/>
<reference evidence="5" key="1">
    <citation type="journal article" date="2017" name="FEMS Microbiol. Lett.">
        <title>First report of sasX-positive methicillin-resistant Staphylococcus aureus in Japan.</title>
        <authorList>
            <person name="Nakaminami H."/>
            <person name="Ito T."/>
            <person name="Han X."/>
            <person name="Ito A."/>
            <person name="Matsuo M."/>
            <person name="Uehara Y."/>
            <person name="Baba T."/>
            <person name="Hiramatsu K."/>
            <person name="Noguchi N."/>
        </authorList>
    </citation>
    <scope>NUCLEOTIDE SEQUENCE</scope>
    <source>
        <strain evidence="5">TOHH628</strain>
    </source>
</reference>
<protein>
    <submittedName>
        <fullName evidence="5">5-amino-6-(5-phosphoribosylamino)uracil reductase</fullName>
    </submittedName>
</protein>
<dbReference type="InterPro" id="IPR024072">
    <property type="entry name" value="DHFR-like_dom_sf"/>
</dbReference>
<evidence type="ECO:0000259" key="4">
    <source>
        <dbReference type="Pfam" id="PF01872"/>
    </source>
</evidence>
<evidence type="ECO:0000313" key="5">
    <source>
        <dbReference type="EMBL" id="BBA25356.1"/>
    </source>
</evidence>
<dbReference type="Pfam" id="PF01872">
    <property type="entry name" value="RibD_C"/>
    <property type="match status" value="1"/>
</dbReference>
<dbReference type="InterPro" id="IPR050765">
    <property type="entry name" value="Riboflavin_Biosynth_HTPR"/>
</dbReference>
<sequence length="137" mass="15684">MRSLHCLRNLGYLKEIVILVSTATPKEYLNYLEERHYPYIVSGNDHVDYEKAFQILHEQYGCKYMRTDSGGGLTNKLLENGLIDEISLVISPCFVGNKEKQLFDNLLLSEKVNLELQGTENAEHGCLSLRYAVKNKD</sequence>
<organism evidence="5">
    <name type="scientific">Staphylococcus aureus</name>
    <dbReference type="NCBI Taxonomy" id="1280"/>
    <lineage>
        <taxon>Bacteria</taxon>
        <taxon>Bacillati</taxon>
        <taxon>Bacillota</taxon>
        <taxon>Bacilli</taxon>
        <taxon>Bacillales</taxon>
        <taxon>Staphylococcaceae</taxon>
        <taxon>Staphylococcus</taxon>
    </lineage>
</organism>
<dbReference type="RefSeq" id="WP_001257121.1">
    <property type="nucleotide sequence ID" value="NZ_WBTO01000064.1"/>
</dbReference>
<keyword evidence="3" id="KW-0560">Oxidoreductase</keyword>
<gene>
    <name evidence="5" type="primary">ribD</name>
</gene>
<dbReference type="EMBL" id="LC036194">
    <property type="protein sequence ID" value="BBA25356.1"/>
    <property type="molecule type" value="Genomic_DNA"/>
</dbReference>
<dbReference type="Gene3D" id="3.40.430.10">
    <property type="entry name" value="Dihydrofolate Reductase, subunit A"/>
    <property type="match status" value="1"/>
</dbReference>
<dbReference type="InterPro" id="IPR002734">
    <property type="entry name" value="RibDG_C"/>
</dbReference>
<dbReference type="SUPFAM" id="SSF53597">
    <property type="entry name" value="Dihydrofolate reductase-like"/>
    <property type="match status" value="1"/>
</dbReference>
<dbReference type="GO" id="GO:0009231">
    <property type="term" value="P:riboflavin biosynthetic process"/>
    <property type="evidence" value="ECO:0007669"/>
    <property type="project" value="InterPro"/>
</dbReference>
<evidence type="ECO:0000256" key="1">
    <source>
        <dbReference type="ARBA" id="ARBA00005104"/>
    </source>
</evidence>